<comment type="caution">
    <text evidence="2">The sequence shown here is derived from an EMBL/GenBank/DDBJ whole genome shotgun (WGS) entry which is preliminary data.</text>
</comment>
<name>A0A9P7A143_9AGAM</name>
<keyword evidence="3" id="KW-1185">Reference proteome</keyword>
<proteinExistence type="predicted"/>
<feature type="compositionally biased region" description="Basic and acidic residues" evidence="1">
    <location>
        <begin position="70"/>
        <end position="84"/>
    </location>
</feature>
<reference evidence="2" key="1">
    <citation type="journal article" date="2020" name="New Phytol.">
        <title>Comparative genomics reveals dynamic genome evolution in host specialist ectomycorrhizal fungi.</title>
        <authorList>
            <person name="Lofgren L.A."/>
            <person name="Nguyen N.H."/>
            <person name="Vilgalys R."/>
            <person name="Ruytinx J."/>
            <person name="Liao H.L."/>
            <person name="Branco S."/>
            <person name="Kuo A."/>
            <person name="LaButti K."/>
            <person name="Lipzen A."/>
            <person name="Andreopoulos W."/>
            <person name="Pangilinan J."/>
            <person name="Riley R."/>
            <person name="Hundley H."/>
            <person name="Na H."/>
            <person name="Barry K."/>
            <person name="Grigoriev I.V."/>
            <person name="Stajich J.E."/>
            <person name="Kennedy P.G."/>
        </authorList>
    </citation>
    <scope>NUCLEOTIDE SEQUENCE</scope>
    <source>
        <strain evidence="2">DOB743</strain>
    </source>
</reference>
<evidence type="ECO:0000313" key="2">
    <source>
        <dbReference type="EMBL" id="KAG1780321.1"/>
    </source>
</evidence>
<feature type="region of interest" description="Disordered" evidence="1">
    <location>
        <begin position="70"/>
        <end position="96"/>
    </location>
</feature>
<dbReference type="EMBL" id="JABBWD010000009">
    <property type="protein sequence ID" value="KAG1780321.1"/>
    <property type="molecule type" value="Genomic_DNA"/>
</dbReference>
<feature type="compositionally biased region" description="Acidic residues" evidence="1">
    <location>
        <begin position="85"/>
        <end position="96"/>
    </location>
</feature>
<dbReference type="AlphaFoldDB" id="A0A9P7A143"/>
<protein>
    <submittedName>
        <fullName evidence="2">Uncharacterized protein</fullName>
    </submittedName>
</protein>
<dbReference type="OrthoDB" id="2673520at2759"/>
<sequence length="96" mass="11008">MTTPFKDPAKEMSSTAATELHIDIHSSDIMHFARLGFAASIKFLAEQHGFNESIIQNVYKQLKDYGEARDRNKDEHVKERHESTEAEDADIKDEED</sequence>
<organism evidence="2 3">
    <name type="scientific">Suillus placidus</name>
    <dbReference type="NCBI Taxonomy" id="48579"/>
    <lineage>
        <taxon>Eukaryota</taxon>
        <taxon>Fungi</taxon>
        <taxon>Dikarya</taxon>
        <taxon>Basidiomycota</taxon>
        <taxon>Agaricomycotina</taxon>
        <taxon>Agaricomycetes</taxon>
        <taxon>Agaricomycetidae</taxon>
        <taxon>Boletales</taxon>
        <taxon>Suillineae</taxon>
        <taxon>Suillaceae</taxon>
        <taxon>Suillus</taxon>
    </lineage>
</organism>
<gene>
    <name evidence="2" type="ORF">EV702DRAFT_1194460</name>
</gene>
<evidence type="ECO:0000256" key="1">
    <source>
        <dbReference type="SAM" id="MobiDB-lite"/>
    </source>
</evidence>
<accession>A0A9P7A143</accession>
<dbReference type="Proteomes" id="UP000714275">
    <property type="component" value="Unassembled WGS sequence"/>
</dbReference>
<evidence type="ECO:0000313" key="3">
    <source>
        <dbReference type="Proteomes" id="UP000714275"/>
    </source>
</evidence>